<feature type="transmembrane region" description="Helical" evidence="1">
    <location>
        <begin position="181"/>
        <end position="203"/>
    </location>
</feature>
<organism evidence="2 3">
    <name type="scientific">Cytobacillus solani</name>
    <dbReference type="NCBI Taxonomy" id="1637975"/>
    <lineage>
        <taxon>Bacteria</taxon>
        <taxon>Bacillati</taxon>
        <taxon>Bacillota</taxon>
        <taxon>Bacilli</taxon>
        <taxon>Bacillales</taxon>
        <taxon>Bacillaceae</taxon>
        <taxon>Cytobacillus</taxon>
    </lineage>
</organism>
<keyword evidence="3" id="KW-1185">Reference proteome</keyword>
<dbReference type="GO" id="GO:0009389">
    <property type="term" value="F:dimethyl sulfoxide reductase activity"/>
    <property type="evidence" value="ECO:0007669"/>
    <property type="project" value="TreeGrafter"/>
</dbReference>
<dbReference type="Pfam" id="PF04976">
    <property type="entry name" value="DmsC"/>
    <property type="match status" value="1"/>
</dbReference>
<feature type="transmembrane region" description="Helical" evidence="1">
    <location>
        <begin position="112"/>
        <end position="133"/>
    </location>
</feature>
<name>A0A0Q3QSS5_9BACI</name>
<evidence type="ECO:0000313" key="3">
    <source>
        <dbReference type="Proteomes" id="UP000050996"/>
    </source>
</evidence>
<dbReference type="STRING" id="1637975.AN957_20565"/>
<dbReference type="AlphaFoldDB" id="A0A0Q3QSS5"/>
<evidence type="ECO:0000256" key="1">
    <source>
        <dbReference type="SAM" id="Phobius"/>
    </source>
</evidence>
<reference evidence="2 3" key="1">
    <citation type="submission" date="2015-09" db="EMBL/GenBank/DDBJ databases">
        <title>Genome sequencing project for genomic taxonomy and phylogenomics of Bacillus-like bacteria.</title>
        <authorList>
            <person name="Liu B."/>
            <person name="Wang J."/>
            <person name="Zhu Y."/>
            <person name="Liu G."/>
            <person name="Chen Q."/>
            <person name="Chen Z."/>
            <person name="Lan J."/>
            <person name="Che J."/>
            <person name="Ge C."/>
            <person name="Shi H."/>
            <person name="Pan Z."/>
            <person name="Liu X."/>
        </authorList>
    </citation>
    <scope>NUCLEOTIDE SEQUENCE [LARGE SCALE GENOMIC DNA]</scope>
    <source>
        <strain evidence="2 3">FJAT-18043</strain>
    </source>
</reference>
<keyword evidence="1" id="KW-0812">Transmembrane</keyword>
<feature type="transmembrane region" description="Helical" evidence="1">
    <location>
        <begin position="229"/>
        <end position="248"/>
    </location>
</feature>
<protein>
    <submittedName>
        <fullName evidence="2">Cyclic nucleotide-binding protein</fullName>
    </submittedName>
</protein>
<dbReference type="PANTHER" id="PTHR38095">
    <property type="entry name" value="ANAEROBIC DIMETHYL SULFOXIDE REDUCTASE CHAIN YNFH"/>
    <property type="match status" value="1"/>
</dbReference>
<sequence length="282" mass="30282">MHEWALLIFTICVQTAIGGMFMLWLFQREISKAGKEDSFAILKIPLIIIAALSLVGLIASFAHLGTPSNALNTIRNIGTSWMSREILVTGVFIGSACITAGLTIVQKKVNPLLMIATVIIGFVDIFCMAMIYSNSLVSGWNSINTFTSFYGTAFILGAVLVASFTVPALRAKNMDDTAKKIVRLSFYSALFGIAIQLIGVALFPASLTDVNMIATSAAHSSLEAYQGTIALRWGIEILGLILLGYMALSPVKKTSIAMAFAALIVIGFAEGLSRYVFYVLGS</sequence>
<dbReference type="RefSeq" id="WP_053477243.1">
    <property type="nucleotide sequence ID" value="NZ_CP041305.1"/>
</dbReference>
<feature type="transmembrane region" description="Helical" evidence="1">
    <location>
        <begin position="148"/>
        <end position="169"/>
    </location>
</feature>
<comment type="caution">
    <text evidence="2">The sequence shown here is derived from an EMBL/GenBank/DDBJ whole genome shotgun (WGS) entry which is preliminary data.</text>
</comment>
<proteinExistence type="predicted"/>
<feature type="transmembrane region" description="Helical" evidence="1">
    <location>
        <begin position="86"/>
        <end position="105"/>
    </location>
</feature>
<keyword evidence="1" id="KW-0472">Membrane</keyword>
<dbReference type="PANTHER" id="PTHR38095:SF2">
    <property type="entry name" value="ANAEROBIC DIMETHYL SULFOXIDE REDUCTASE CHAIN C"/>
    <property type="match status" value="1"/>
</dbReference>
<feature type="transmembrane region" description="Helical" evidence="1">
    <location>
        <begin position="255"/>
        <end position="277"/>
    </location>
</feature>
<gene>
    <name evidence="2" type="ORF">AN957_20565</name>
</gene>
<dbReference type="EMBL" id="LJIX01000006">
    <property type="protein sequence ID" value="KQL20750.1"/>
    <property type="molecule type" value="Genomic_DNA"/>
</dbReference>
<dbReference type="PATRIC" id="fig|1637975.4.peg.4089"/>
<accession>A0A0Q3QSS5</accession>
<dbReference type="GO" id="GO:0009390">
    <property type="term" value="C:dimethyl sulfoxide reductase complex"/>
    <property type="evidence" value="ECO:0007669"/>
    <property type="project" value="TreeGrafter"/>
</dbReference>
<evidence type="ECO:0000313" key="2">
    <source>
        <dbReference type="EMBL" id="KQL20750.1"/>
    </source>
</evidence>
<feature type="transmembrane region" description="Helical" evidence="1">
    <location>
        <begin position="46"/>
        <end position="66"/>
    </location>
</feature>
<dbReference type="Proteomes" id="UP000050996">
    <property type="component" value="Unassembled WGS sequence"/>
</dbReference>
<dbReference type="GO" id="GO:0019645">
    <property type="term" value="P:anaerobic electron transport chain"/>
    <property type="evidence" value="ECO:0007669"/>
    <property type="project" value="InterPro"/>
</dbReference>
<keyword evidence="1" id="KW-1133">Transmembrane helix</keyword>
<feature type="transmembrane region" description="Helical" evidence="1">
    <location>
        <begin position="6"/>
        <end position="26"/>
    </location>
</feature>
<dbReference type="GO" id="GO:0005886">
    <property type="term" value="C:plasma membrane"/>
    <property type="evidence" value="ECO:0007669"/>
    <property type="project" value="TreeGrafter"/>
</dbReference>
<dbReference type="InterPro" id="IPR007059">
    <property type="entry name" value="DmsC"/>
</dbReference>